<dbReference type="EMBL" id="QPEX01000045">
    <property type="protein sequence ID" value="RCS41065.1"/>
    <property type="molecule type" value="Genomic_DNA"/>
</dbReference>
<evidence type="ECO:0000313" key="6">
    <source>
        <dbReference type="Proteomes" id="UP000253562"/>
    </source>
</evidence>
<feature type="coiled-coil region" evidence="3">
    <location>
        <begin position="198"/>
        <end position="225"/>
    </location>
</feature>
<dbReference type="PROSITE" id="PS51257">
    <property type="entry name" value="PROKAR_LIPOPROTEIN"/>
    <property type="match status" value="1"/>
</dbReference>
<dbReference type="PANTHER" id="PTHR30203:SF31">
    <property type="entry name" value="RND EFFLUX SYSTEM, OUTER MEMBRANE LIPOPROTEIN, NODT"/>
    <property type="match status" value="1"/>
</dbReference>
<dbReference type="GO" id="GO:0015562">
    <property type="term" value="F:efflux transmembrane transporter activity"/>
    <property type="evidence" value="ECO:0007669"/>
    <property type="project" value="InterPro"/>
</dbReference>
<dbReference type="RefSeq" id="WP_114371869.1">
    <property type="nucleotide sequence ID" value="NZ_QPEX01000045.1"/>
</dbReference>
<protein>
    <submittedName>
        <fullName evidence="5">TolC family protein</fullName>
    </submittedName>
</protein>
<comment type="similarity">
    <text evidence="1 2">Belongs to the outer membrane factor (OMF) (TC 1.B.17) family.</text>
</comment>
<evidence type="ECO:0000256" key="1">
    <source>
        <dbReference type="ARBA" id="ARBA00007613"/>
    </source>
</evidence>
<keyword evidence="3" id="KW-0175">Coiled coil</keyword>
<evidence type="ECO:0000256" key="3">
    <source>
        <dbReference type="SAM" id="Coils"/>
    </source>
</evidence>
<comment type="subcellular location">
    <subcellularLocation>
        <location evidence="2">Cell membrane</location>
        <topology evidence="2">Lipid-anchor</topology>
    </subcellularLocation>
</comment>
<comment type="caution">
    <text evidence="5">The sequence shown here is derived from an EMBL/GenBank/DDBJ whole genome shotgun (WGS) entry which is preliminary data.</text>
</comment>
<evidence type="ECO:0000256" key="2">
    <source>
        <dbReference type="RuleBase" id="RU362097"/>
    </source>
</evidence>
<reference evidence="5 6" key="1">
    <citation type="submission" date="2018-07" db="EMBL/GenBank/DDBJ databases">
        <title>Comparative genomes isolates from brazilian mangrove.</title>
        <authorList>
            <person name="De Araujo J.E."/>
            <person name="Taketani R.G."/>
            <person name="Silva M.C.P."/>
            <person name="Lourenco M.V."/>
            <person name="Oliveira V.M."/>
            <person name="Andreote F.D."/>
        </authorList>
    </citation>
    <scope>NUCLEOTIDE SEQUENCE [LARGE SCALE GENOMIC DNA]</scope>
    <source>
        <strain evidence="5 6">HEX PRIS-MGV</strain>
    </source>
</reference>
<name>A0A368KM23_9BACT</name>
<keyword evidence="2" id="KW-1134">Transmembrane beta strand</keyword>
<accession>A0A368KM23</accession>
<keyword evidence="2" id="KW-0472">Membrane</keyword>
<sequence length="557" mass="60719">MRNPRPHNNSPIIIGKLILGAVAATVLGLTGCLVGPDHIDPGAPFRSEWIPPLPPGVNQSFNDSVAWWTKFNDPILNSLIVRTAQQNLTLGQAAEKIAEARALRGIARGGLFPDIDGIASYTRRKQSGTGNTFGFSQIAPKPFNYWSSGFDATWEIDVFGAVRRRLQATTQDIEVAIEDHNALMVTLQGEVGANYITVRTYQRRIQFAERNIELQRLALRDAEVKLDAGTVTQLDVEQAKYNLYQTEAALPLLQQEMELAYHRLSALMGEPPSDLAQQITPNQQFPLLPEDIGVGLPIELIRQRPDIRSYERQLAAQAARIGVAVAELYPRFTITGTFSVDTTSFTRWFEPRSIAYASGPGVRWRLLDFGRVRSDIEVQRARWRGLVYAYQNSVVEAAAEVEDSLSKYRYSIQRAQSLRKAAVSARKAAEISKVQYDGGLIPFLTLLDAQRVQAELDDQTASAEGDIYLAVVSLYKALGGGWIDPFSVAQNPGDTVPSELVLPPPGDPNAPPLPSGPNAPAGPTGPVGPDLPMNLPANGADGLQPAEALPVPMPGSS</sequence>
<dbReference type="SUPFAM" id="SSF56954">
    <property type="entry name" value="Outer membrane efflux proteins (OEP)"/>
    <property type="match status" value="1"/>
</dbReference>
<organism evidence="5 6">
    <name type="scientific">Bremerella cremea</name>
    <dbReference type="NCBI Taxonomy" id="1031537"/>
    <lineage>
        <taxon>Bacteria</taxon>
        <taxon>Pseudomonadati</taxon>
        <taxon>Planctomycetota</taxon>
        <taxon>Planctomycetia</taxon>
        <taxon>Pirellulales</taxon>
        <taxon>Pirellulaceae</taxon>
        <taxon>Bremerella</taxon>
    </lineage>
</organism>
<evidence type="ECO:0000313" key="5">
    <source>
        <dbReference type="EMBL" id="RCS41065.1"/>
    </source>
</evidence>
<dbReference type="InterPro" id="IPR010131">
    <property type="entry name" value="MdtP/NodT-like"/>
</dbReference>
<dbReference type="PANTHER" id="PTHR30203">
    <property type="entry name" value="OUTER MEMBRANE CATION EFFLUX PROTEIN"/>
    <property type="match status" value="1"/>
</dbReference>
<dbReference type="Gene3D" id="1.20.1600.10">
    <property type="entry name" value="Outer membrane efflux proteins (OEP)"/>
    <property type="match status" value="1"/>
</dbReference>
<dbReference type="NCBIfam" id="TIGR01845">
    <property type="entry name" value="outer_NodT"/>
    <property type="match status" value="1"/>
</dbReference>
<dbReference type="Gene3D" id="2.20.200.10">
    <property type="entry name" value="Outer membrane efflux proteins (OEP)"/>
    <property type="match status" value="1"/>
</dbReference>
<feature type="compositionally biased region" description="Pro residues" evidence="4">
    <location>
        <begin position="502"/>
        <end position="517"/>
    </location>
</feature>
<proteinExistence type="inferred from homology"/>
<keyword evidence="2" id="KW-0812">Transmembrane</keyword>
<dbReference type="OrthoDB" id="9783163at2"/>
<dbReference type="Proteomes" id="UP000253562">
    <property type="component" value="Unassembled WGS sequence"/>
</dbReference>
<dbReference type="AlphaFoldDB" id="A0A368KM23"/>
<evidence type="ECO:0000256" key="4">
    <source>
        <dbReference type="SAM" id="MobiDB-lite"/>
    </source>
</evidence>
<dbReference type="GO" id="GO:0005886">
    <property type="term" value="C:plasma membrane"/>
    <property type="evidence" value="ECO:0007669"/>
    <property type="project" value="UniProtKB-SubCell"/>
</dbReference>
<gene>
    <name evidence="5" type="ORF">DTL42_21005</name>
</gene>
<keyword evidence="2" id="KW-0449">Lipoprotein</keyword>
<dbReference type="Pfam" id="PF02321">
    <property type="entry name" value="OEP"/>
    <property type="match status" value="2"/>
</dbReference>
<keyword evidence="2" id="KW-0564">Palmitate</keyword>
<feature type="region of interest" description="Disordered" evidence="4">
    <location>
        <begin position="494"/>
        <end position="557"/>
    </location>
</feature>
<dbReference type="InterPro" id="IPR003423">
    <property type="entry name" value="OMP_efflux"/>
</dbReference>